<accession>A0A6S7HZH5</accession>
<organism evidence="1 2">
    <name type="scientific">Paramuricea clavata</name>
    <name type="common">Red gorgonian</name>
    <name type="synonym">Violescent sea-whip</name>
    <dbReference type="NCBI Taxonomy" id="317549"/>
    <lineage>
        <taxon>Eukaryota</taxon>
        <taxon>Metazoa</taxon>
        <taxon>Cnidaria</taxon>
        <taxon>Anthozoa</taxon>
        <taxon>Octocorallia</taxon>
        <taxon>Malacalcyonacea</taxon>
        <taxon>Plexauridae</taxon>
        <taxon>Paramuricea</taxon>
    </lineage>
</organism>
<evidence type="ECO:0000313" key="2">
    <source>
        <dbReference type="Proteomes" id="UP001152795"/>
    </source>
</evidence>
<comment type="caution">
    <text evidence="1">The sequence shown here is derived from an EMBL/GenBank/DDBJ whole genome shotgun (WGS) entry which is preliminary data.</text>
</comment>
<reference evidence="1" key="1">
    <citation type="submission" date="2020-04" db="EMBL/GenBank/DDBJ databases">
        <authorList>
            <person name="Alioto T."/>
            <person name="Alioto T."/>
            <person name="Gomez Garrido J."/>
        </authorList>
    </citation>
    <scope>NUCLEOTIDE SEQUENCE</scope>
    <source>
        <strain evidence="1">A484AB</strain>
    </source>
</reference>
<dbReference type="OrthoDB" id="5988934at2759"/>
<proteinExistence type="predicted"/>
<keyword evidence="2" id="KW-1185">Reference proteome</keyword>
<dbReference type="Proteomes" id="UP001152795">
    <property type="component" value="Unassembled WGS sequence"/>
</dbReference>
<name>A0A6S7HZH5_PARCT</name>
<sequence length="238" mass="27117">MPTTTRNMATADSPASVEFITQMDSYIQSSEIFKKVLVEALNSALQETLTPLYAEIKSLKSEVSSLRSELSEVKAKANDNEQYSRRNNIRIFGLGEENNENCYDVVLRLCDELNLDVKRNELDRVHRVGRASNMTHSSSNPVHPRPMIIKLTGHQSKLKFMKAKKQLRRNVSIKEDLTRENYELLKYVKTNSLKDVAVYTIDGVIMARAPGHDKPCRIYKKEDLATFKLHKTTPAADD</sequence>
<dbReference type="EMBL" id="CACRXK020003761">
    <property type="protein sequence ID" value="CAB4000131.1"/>
    <property type="molecule type" value="Genomic_DNA"/>
</dbReference>
<protein>
    <submittedName>
        <fullName evidence="1">Uncharacterized protein</fullName>
    </submittedName>
</protein>
<dbReference type="InterPro" id="IPR004244">
    <property type="entry name" value="Transposase_22"/>
</dbReference>
<gene>
    <name evidence="1" type="ORF">PACLA_8A017753</name>
</gene>
<dbReference type="AlphaFoldDB" id="A0A6S7HZH5"/>
<evidence type="ECO:0000313" key="1">
    <source>
        <dbReference type="EMBL" id="CAB4000131.1"/>
    </source>
</evidence>
<dbReference type="PANTHER" id="PTHR11505">
    <property type="entry name" value="L1 TRANSPOSABLE ELEMENT-RELATED"/>
    <property type="match status" value="1"/>
</dbReference>
<dbReference type="Gene3D" id="3.30.70.1820">
    <property type="entry name" value="L1 transposable element, RRM domain"/>
    <property type="match status" value="1"/>
</dbReference>